<evidence type="ECO:0000313" key="2">
    <source>
        <dbReference type="EMBL" id="VVA29045.1"/>
    </source>
</evidence>
<reference evidence="3" key="1">
    <citation type="journal article" date="2020" name="Plant J.">
        <title>Transposons played a major role in the diversification between the closely related almond and peach genomes: results from the almond genome sequence.</title>
        <authorList>
            <person name="Alioto T."/>
            <person name="Alexiou K.G."/>
            <person name="Bardil A."/>
            <person name="Barteri F."/>
            <person name="Castanera R."/>
            <person name="Cruz F."/>
            <person name="Dhingra A."/>
            <person name="Duval H."/>
            <person name="Fernandez I Marti A."/>
            <person name="Frias L."/>
            <person name="Galan B."/>
            <person name="Garcia J.L."/>
            <person name="Howad W."/>
            <person name="Gomez-Garrido J."/>
            <person name="Gut M."/>
            <person name="Julca I."/>
            <person name="Morata J."/>
            <person name="Puigdomenech P."/>
            <person name="Ribeca P."/>
            <person name="Rubio Cabetas M.J."/>
            <person name="Vlasova A."/>
            <person name="Wirthensohn M."/>
            <person name="Garcia-Mas J."/>
            <person name="Gabaldon T."/>
            <person name="Casacuberta J.M."/>
            <person name="Arus P."/>
        </authorList>
    </citation>
    <scope>NUCLEOTIDE SEQUENCE [LARGE SCALE GENOMIC DNA]</scope>
    <source>
        <strain evidence="3">cv. Texas</strain>
    </source>
</reference>
<dbReference type="Proteomes" id="UP000327085">
    <property type="component" value="Chromosome 8"/>
</dbReference>
<organism evidence="2 3">
    <name type="scientific">Prunus dulcis</name>
    <name type="common">Almond</name>
    <name type="synonym">Amygdalus dulcis</name>
    <dbReference type="NCBI Taxonomy" id="3755"/>
    <lineage>
        <taxon>Eukaryota</taxon>
        <taxon>Viridiplantae</taxon>
        <taxon>Streptophyta</taxon>
        <taxon>Embryophyta</taxon>
        <taxon>Tracheophyta</taxon>
        <taxon>Spermatophyta</taxon>
        <taxon>Magnoliopsida</taxon>
        <taxon>eudicotyledons</taxon>
        <taxon>Gunneridae</taxon>
        <taxon>Pentapetalae</taxon>
        <taxon>rosids</taxon>
        <taxon>fabids</taxon>
        <taxon>Rosales</taxon>
        <taxon>Rosaceae</taxon>
        <taxon>Amygdaloideae</taxon>
        <taxon>Amygdaleae</taxon>
        <taxon>Prunus</taxon>
    </lineage>
</organism>
<name>A0A5E4FNK4_PRUDU</name>
<feature type="compositionally biased region" description="Basic and acidic residues" evidence="1">
    <location>
        <begin position="93"/>
        <end position="110"/>
    </location>
</feature>
<sequence>MVDTIFLEVPDGAVWPVKLTMRLRDLVAKGLARICEILLPKVWLLVILHTWRETFPFQSYFHEKYSRDEVHFSSSTDDEAEVYCSPSSETEDQGMKHDMENRTHGGDHGGKSTTLRSKAPLALRTFAKTELEDLAYSKA</sequence>
<dbReference type="Gramene" id="VVA29045">
    <property type="protein sequence ID" value="VVA29045"/>
    <property type="gene ID" value="Prudul26B035071"/>
</dbReference>
<accession>A0A5E4FNK4</accession>
<dbReference type="AlphaFoldDB" id="A0A5E4FNK4"/>
<proteinExistence type="predicted"/>
<dbReference type="EMBL" id="CABIKO010000156">
    <property type="protein sequence ID" value="VVA29045.1"/>
    <property type="molecule type" value="Genomic_DNA"/>
</dbReference>
<evidence type="ECO:0000256" key="1">
    <source>
        <dbReference type="SAM" id="MobiDB-lite"/>
    </source>
</evidence>
<dbReference type="InParanoid" id="A0A5E4FNK4"/>
<evidence type="ECO:0000313" key="3">
    <source>
        <dbReference type="Proteomes" id="UP000327085"/>
    </source>
</evidence>
<gene>
    <name evidence="2" type="ORF">ALMOND_2B035071</name>
</gene>
<protein>
    <submittedName>
        <fullName evidence="2">Uncharacterized protein</fullName>
    </submittedName>
</protein>
<feature type="region of interest" description="Disordered" evidence="1">
    <location>
        <begin position="73"/>
        <end position="118"/>
    </location>
</feature>